<sequence>MVALRLHRKAYKIICFVALSLVIVFCITISSFNHDSDLSTSSQLKETIADVKNSFQQAGVSDFLKIPSNLVKWGSDKFVSEDSKDASNFIEDELESDKDVSSAKNYGYDYGEQFKKNVETIWKGLFTPIYYIYSVSEDSVDGEPQLLYPTKSDGTLEDYFTEDELAKFDGLLDMTKDYEKMFKTEQQKAKDPIKACFMSLVRNEDLYSILPTIRKIEDRFNKNYHYSYVFFNDIAFTEEFKAKTKRIINPESEVHFVTLPKEMWSYPDFIDLNEAAKTREKMKDIIYGSSESYRHMCRFNSKWFYQHPIMDQFDYYWRIEPDTAIYCDMDYDLFEYMNDNKLVYGFSISLHEYESTIPNLWPATKNFVQQRPHYLNNNNFLKFISEDEGNLFNQCHFWSNFEVVNLNFYRSLQYQLYVEYLDKTGIFFYERAGDAPVHSIAAALFLPKESIKYFDSIAYMHPPYTHCPIDDKVYMKYRCDCKQPDDFTFQGYSCGNQYYDALELEKPDGWESFLNR</sequence>
<evidence type="ECO:0000256" key="1">
    <source>
        <dbReference type="ARBA" id="ARBA00004606"/>
    </source>
</evidence>
<keyword evidence="8" id="KW-1185">Reference proteome</keyword>
<dbReference type="GO" id="GO:0006487">
    <property type="term" value="P:protein N-linked glycosylation"/>
    <property type="evidence" value="ECO:0007669"/>
    <property type="project" value="TreeGrafter"/>
</dbReference>
<keyword evidence="4 7" id="KW-0808">Transferase</keyword>
<comment type="caution">
    <text evidence="7">The sequence shown here is derived from an EMBL/GenBank/DDBJ whole genome shotgun (WGS) entry which is preliminary data.</text>
</comment>
<dbReference type="FunFam" id="3.90.550.10:FF:000051">
    <property type="entry name" value="Alpha-1,2-mannosyltransferase (Ktr4)"/>
    <property type="match status" value="1"/>
</dbReference>
<keyword evidence="6" id="KW-0472">Membrane</keyword>
<dbReference type="Gene3D" id="3.90.550.10">
    <property type="entry name" value="Spore Coat Polysaccharide Biosynthesis Protein SpsA, Chain A"/>
    <property type="match status" value="1"/>
</dbReference>
<evidence type="ECO:0000313" key="8">
    <source>
        <dbReference type="Proteomes" id="UP000095358"/>
    </source>
</evidence>
<evidence type="ECO:0000256" key="4">
    <source>
        <dbReference type="ARBA" id="ARBA00022679"/>
    </source>
</evidence>
<dbReference type="OrthoDB" id="3970169at2759"/>
<dbReference type="GO" id="GO:0000026">
    <property type="term" value="F:alpha-1,2-mannosyltransferase activity"/>
    <property type="evidence" value="ECO:0007669"/>
    <property type="project" value="TreeGrafter"/>
</dbReference>
<dbReference type="EMBL" id="LPNN01000003">
    <property type="protein sequence ID" value="OEJ90367.1"/>
    <property type="molecule type" value="Genomic_DNA"/>
</dbReference>
<feature type="transmembrane region" description="Helical" evidence="6">
    <location>
        <begin position="12"/>
        <end position="32"/>
    </location>
</feature>
<reference evidence="8" key="1">
    <citation type="journal article" date="2016" name="Genome Announc.">
        <title>Genome sequences of three species of Hanseniaspora isolated from spontaneous wine fermentations.</title>
        <authorList>
            <person name="Sternes P.R."/>
            <person name="Lee D."/>
            <person name="Kutyna D.R."/>
            <person name="Borneman A.R."/>
        </authorList>
    </citation>
    <scope>NUCLEOTIDE SEQUENCE [LARGE SCALE GENOMIC DNA]</scope>
    <source>
        <strain evidence="8">AWRI3580</strain>
    </source>
</reference>
<evidence type="ECO:0000256" key="5">
    <source>
        <dbReference type="ARBA" id="ARBA00022968"/>
    </source>
</evidence>
<dbReference type="PANTHER" id="PTHR31121">
    <property type="entry name" value="ALPHA-1,2 MANNOSYLTRANSFERASE KTR1"/>
    <property type="match status" value="1"/>
</dbReference>
<keyword evidence="5" id="KW-0735">Signal-anchor</keyword>
<evidence type="ECO:0000313" key="7">
    <source>
        <dbReference type="EMBL" id="OEJ90367.1"/>
    </source>
</evidence>
<dbReference type="Pfam" id="PF01793">
    <property type="entry name" value="Glyco_transf_15"/>
    <property type="match status" value="1"/>
</dbReference>
<keyword evidence="3 7" id="KW-0328">Glycosyltransferase</keyword>
<dbReference type="VEuPathDB" id="FungiDB:AWRI3580_g1310"/>
<protein>
    <submittedName>
        <fullName evidence="7">Glycolipid 2-alpha-mannosyltransferase 2</fullName>
    </submittedName>
</protein>
<evidence type="ECO:0000256" key="6">
    <source>
        <dbReference type="SAM" id="Phobius"/>
    </source>
</evidence>
<keyword evidence="6" id="KW-1133">Transmembrane helix</keyword>
<gene>
    <name evidence="7" type="ORF">AWRI3580_g1310</name>
</gene>
<dbReference type="Proteomes" id="UP000095358">
    <property type="component" value="Unassembled WGS sequence"/>
</dbReference>
<dbReference type="GO" id="GO:0016020">
    <property type="term" value="C:membrane"/>
    <property type="evidence" value="ECO:0007669"/>
    <property type="project" value="UniProtKB-SubCell"/>
</dbReference>
<dbReference type="GO" id="GO:0000032">
    <property type="term" value="P:cell wall mannoprotein biosynthetic process"/>
    <property type="evidence" value="ECO:0007669"/>
    <property type="project" value="TreeGrafter"/>
</dbReference>
<evidence type="ECO:0000256" key="2">
    <source>
        <dbReference type="ARBA" id="ARBA00007677"/>
    </source>
</evidence>
<keyword evidence="6" id="KW-0812">Transmembrane</keyword>
<dbReference type="SUPFAM" id="SSF53448">
    <property type="entry name" value="Nucleotide-diphospho-sugar transferases"/>
    <property type="match status" value="1"/>
</dbReference>
<dbReference type="InterPro" id="IPR029044">
    <property type="entry name" value="Nucleotide-diphossugar_trans"/>
</dbReference>
<dbReference type="GO" id="GO:0006493">
    <property type="term" value="P:protein O-linked glycosylation"/>
    <property type="evidence" value="ECO:0007669"/>
    <property type="project" value="TreeGrafter"/>
</dbReference>
<accession>A0A1E5RTY6</accession>
<dbReference type="GO" id="GO:0005794">
    <property type="term" value="C:Golgi apparatus"/>
    <property type="evidence" value="ECO:0007669"/>
    <property type="project" value="TreeGrafter"/>
</dbReference>
<organism evidence="7 8">
    <name type="scientific">Hanseniaspora uvarum</name>
    <name type="common">Yeast</name>
    <name type="synonym">Kloeckera apiculata</name>
    <dbReference type="NCBI Taxonomy" id="29833"/>
    <lineage>
        <taxon>Eukaryota</taxon>
        <taxon>Fungi</taxon>
        <taxon>Dikarya</taxon>
        <taxon>Ascomycota</taxon>
        <taxon>Saccharomycotina</taxon>
        <taxon>Saccharomycetes</taxon>
        <taxon>Saccharomycodales</taxon>
        <taxon>Saccharomycodaceae</taxon>
        <taxon>Hanseniaspora</taxon>
    </lineage>
</organism>
<dbReference type="PANTHER" id="PTHR31121:SF8">
    <property type="entry name" value="GLYCOLIPID 2-ALPHA-MANNOSYLTRANSFERASE-RELATED"/>
    <property type="match status" value="1"/>
</dbReference>
<dbReference type="AlphaFoldDB" id="A0A1E5RTY6"/>
<name>A0A1E5RTY6_HANUV</name>
<evidence type="ECO:0000256" key="3">
    <source>
        <dbReference type="ARBA" id="ARBA00022676"/>
    </source>
</evidence>
<dbReference type="InterPro" id="IPR002685">
    <property type="entry name" value="Glyco_trans_15"/>
</dbReference>
<comment type="subcellular location">
    <subcellularLocation>
        <location evidence="1">Membrane</location>
        <topology evidence="1">Single-pass type II membrane protein</topology>
    </subcellularLocation>
</comment>
<proteinExistence type="inferred from homology"/>
<comment type="similarity">
    <text evidence="2">Belongs to the glycosyltransferase 15 family.</text>
</comment>